<dbReference type="PANTHER" id="PTHR18916:SF85">
    <property type="entry name" value="TUBULIN-FOLDING COFACTOR B"/>
    <property type="match status" value="1"/>
</dbReference>
<dbReference type="EMBL" id="KQ964522">
    <property type="protein sequence ID" value="KXN69819.1"/>
    <property type="molecule type" value="Genomic_DNA"/>
</dbReference>
<dbReference type="AlphaFoldDB" id="A0A137P4F3"/>
<evidence type="ECO:0000256" key="3">
    <source>
        <dbReference type="ARBA" id="ARBA00023186"/>
    </source>
</evidence>
<protein>
    <recommendedName>
        <fullName evidence="5">CAP-Gly domain-containing protein</fullName>
    </recommendedName>
</protein>
<feature type="domain" description="CAP-Gly" evidence="5">
    <location>
        <begin position="168"/>
        <end position="210"/>
    </location>
</feature>
<dbReference type="Proteomes" id="UP000070444">
    <property type="component" value="Unassembled WGS sequence"/>
</dbReference>
<dbReference type="PANTHER" id="PTHR18916">
    <property type="entry name" value="DYNACTIN 1-RELATED MICROTUBULE-BINDING"/>
    <property type="match status" value="1"/>
</dbReference>
<dbReference type="GO" id="GO:0051010">
    <property type="term" value="F:microtubule plus-end binding"/>
    <property type="evidence" value="ECO:0007669"/>
    <property type="project" value="TreeGrafter"/>
</dbReference>
<evidence type="ECO:0000256" key="2">
    <source>
        <dbReference type="ARBA" id="ARBA00022490"/>
    </source>
</evidence>
<dbReference type="Pfam" id="PF14560">
    <property type="entry name" value="Ubiquitin_2"/>
    <property type="match status" value="1"/>
</dbReference>
<dbReference type="InterPro" id="IPR000938">
    <property type="entry name" value="CAP-Gly_domain"/>
</dbReference>
<dbReference type="InterPro" id="IPR029071">
    <property type="entry name" value="Ubiquitin-like_domsf"/>
</dbReference>
<dbReference type="PROSITE" id="PS50245">
    <property type="entry name" value="CAP_GLY_2"/>
    <property type="match status" value="1"/>
</dbReference>
<dbReference type="GO" id="GO:0031122">
    <property type="term" value="P:cytoplasmic microtubule organization"/>
    <property type="evidence" value="ECO:0007669"/>
    <property type="project" value="EnsemblFungi"/>
</dbReference>
<dbReference type="OrthoDB" id="2130750at2759"/>
<evidence type="ECO:0000256" key="4">
    <source>
        <dbReference type="ARBA" id="ARBA00025779"/>
    </source>
</evidence>
<organism evidence="6 7">
    <name type="scientific">Conidiobolus coronatus (strain ATCC 28846 / CBS 209.66 / NRRL 28638)</name>
    <name type="common">Delacroixia coronata</name>
    <dbReference type="NCBI Taxonomy" id="796925"/>
    <lineage>
        <taxon>Eukaryota</taxon>
        <taxon>Fungi</taxon>
        <taxon>Fungi incertae sedis</taxon>
        <taxon>Zoopagomycota</taxon>
        <taxon>Entomophthoromycotina</taxon>
        <taxon>Entomophthoromycetes</taxon>
        <taxon>Entomophthorales</taxon>
        <taxon>Ancylistaceae</taxon>
        <taxon>Conidiobolus</taxon>
    </lineage>
</organism>
<dbReference type="SUPFAM" id="SSF74924">
    <property type="entry name" value="Cap-Gly domain"/>
    <property type="match status" value="1"/>
</dbReference>
<dbReference type="SMART" id="SM01052">
    <property type="entry name" value="CAP_GLY"/>
    <property type="match status" value="1"/>
</dbReference>
<accession>A0A137P4F3</accession>
<dbReference type="SUPFAM" id="SSF54236">
    <property type="entry name" value="Ubiquitin-like"/>
    <property type="match status" value="1"/>
</dbReference>
<dbReference type="OMA" id="IANHATT"/>
<keyword evidence="3" id="KW-0143">Chaperone</keyword>
<keyword evidence="7" id="KW-1185">Reference proteome</keyword>
<evidence type="ECO:0000259" key="5">
    <source>
        <dbReference type="PROSITE" id="PS50245"/>
    </source>
</evidence>
<dbReference type="Gene3D" id="3.10.20.90">
    <property type="entry name" value="Phosphatidylinositol 3-kinase Catalytic Subunit, Chain A, domain 1"/>
    <property type="match status" value="1"/>
</dbReference>
<proteinExistence type="inferred from homology"/>
<sequence length="234" mass="26563">MSANLIIRGTGIYIEKRFSLDTTLEELKSKLYFITGIPEDRQILSLLKTELKVTTLVGFPNTPLRELGIENNSQIEILDSQPNLQPKLDFENVPKYEMSSEDYEKLDDSVLSYKKRNKLGRFGESDKMDTTDDDLAKIRGLGIEEGKRCEVDLGDGSMRKRGTIRFIGSTEFQSGVWIGVEYDEPVGKNNGSVKGVKYFECNPNYGGFVKYEKIKVGDFPPLLDLELDDDMDEF</sequence>
<comment type="similarity">
    <text evidence="4">Belongs to the TBCB family.</text>
</comment>
<dbReference type="GO" id="GO:0035371">
    <property type="term" value="C:microtubule plus-end"/>
    <property type="evidence" value="ECO:0007669"/>
    <property type="project" value="TreeGrafter"/>
</dbReference>
<dbReference type="PROSITE" id="PS00845">
    <property type="entry name" value="CAP_GLY_1"/>
    <property type="match status" value="1"/>
</dbReference>
<dbReference type="InterPro" id="IPR036859">
    <property type="entry name" value="CAP-Gly_dom_sf"/>
</dbReference>
<comment type="subcellular location">
    <subcellularLocation>
        <location evidence="1">Cytoplasm</location>
    </subcellularLocation>
</comment>
<dbReference type="Gene3D" id="2.30.30.190">
    <property type="entry name" value="CAP Gly-rich-like domain"/>
    <property type="match status" value="1"/>
</dbReference>
<gene>
    <name evidence="6" type="ORF">CONCODRAFT_85674</name>
</gene>
<evidence type="ECO:0000313" key="7">
    <source>
        <dbReference type="Proteomes" id="UP000070444"/>
    </source>
</evidence>
<dbReference type="GO" id="GO:0005634">
    <property type="term" value="C:nucleus"/>
    <property type="evidence" value="ECO:0007669"/>
    <property type="project" value="TreeGrafter"/>
</dbReference>
<evidence type="ECO:0000313" key="6">
    <source>
        <dbReference type="EMBL" id="KXN69819.1"/>
    </source>
</evidence>
<dbReference type="GO" id="GO:0005829">
    <property type="term" value="C:cytosol"/>
    <property type="evidence" value="ECO:0007669"/>
    <property type="project" value="UniProtKB-ARBA"/>
</dbReference>
<dbReference type="FunFam" id="2.30.30.190:FF:000013">
    <property type="entry name" value="Tubulin-folding cofactor B"/>
    <property type="match status" value="1"/>
</dbReference>
<keyword evidence="2" id="KW-0963">Cytoplasm</keyword>
<evidence type="ECO:0000256" key="1">
    <source>
        <dbReference type="ARBA" id="ARBA00004496"/>
    </source>
</evidence>
<dbReference type="GO" id="GO:0005938">
    <property type="term" value="C:cell cortex"/>
    <property type="evidence" value="ECO:0007669"/>
    <property type="project" value="TreeGrafter"/>
</dbReference>
<dbReference type="STRING" id="796925.A0A137P4F3"/>
<dbReference type="InterPro" id="IPR000626">
    <property type="entry name" value="Ubiquitin-like_dom"/>
</dbReference>
<dbReference type="Pfam" id="PF01302">
    <property type="entry name" value="CAP_GLY"/>
    <property type="match status" value="1"/>
</dbReference>
<name>A0A137P4F3_CONC2</name>
<reference evidence="6 7" key="1">
    <citation type="journal article" date="2015" name="Genome Biol. Evol.">
        <title>Phylogenomic analyses indicate that early fungi evolved digesting cell walls of algal ancestors of land plants.</title>
        <authorList>
            <person name="Chang Y."/>
            <person name="Wang S."/>
            <person name="Sekimoto S."/>
            <person name="Aerts A.L."/>
            <person name="Choi C."/>
            <person name="Clum A."/>
            <person name="LaButti K.M."/>
            <person name="Lindquist E.A."/>
            <person name="Yee Ngan C."/>
            <person name="Ohm R.A."/>
            <person name="Salamov A.A."/>
            <person name="Grigoriev I.V."/>
            <person name="Spatafora J.W."/>
            <person name="Berbee M.L."/>
        </authorList>
    </citation>
    <scope>NUCLEOTIDE SEQUENCE [LARGE SCALE GENOMIC DNA]</scope>
    <source>
        <strain evidence="6 7">NRRL 28638</strain>
    </source>
</reference>